<dbReference type="RefSeq" id="WP_224607720.1">
    <property type="nucleotide sequence ID" value="NZ_JAIQXV010000007.1"/>
</dbReference>
<gene>
    <name evidence="1" type="ORF">ACFP90_07315</name>
</gene>
<evidence type="ECO:0000313" key="2">
    <source>
        <dbReference type="Proteomes" id="UP001596317"/>
    </source>
</evidence>
<evidence type="ECO:0000313" key="1">
    <source>
        <dbReference type="EMBL" id="MFC6660187.1"/>
    </source>
</evidence>
<keyword evidence="2" id="KW-1185">Reference proteome</keyword>
<comment type="caution">
    <text evidence="1">The sequence shown here is derived from an EMBL/GenBank/DDBJ whole genome shotgun (WGS) entry which is preliminary data.</text>
</comment>
<proteinExistence type="predicted"/>
<dbReference type="Proteomes" id="UP001596317">
    <property type="component" value="Unassembled WGS sequence"/>
</dbReference>
<dbReference type="EMBL" id="JBHSWB010000001">
    <property type="protein sequence ID" value="MFC6660187.1"/>
    <property type="molecule type" value="Genomic_DNA"/>
</dbReference>
<name>A0ABW1ZKZ1_9DEIO</name>
<organism evidence="1 2">
    <name type="scientific">Deinococcus multiflagellatus</name>
    <dbReference type="NCBI Taxonomy" id="1656887"/>
    <lineage>
        <taxon>Bacteria</taxon>
        <taxon>Thermotogati</taxon>
        <taxon>Deinococcota</taxon>
        <taxon>Deinococci</taxon>
        <taxon>Deinococcales</taxon>
        <taxon>Deinococcaceae</taxon>
        <taxon>Deinococcus</taxon>
    </lineage>
</organism>
<sequence>MTPTIYHLAGPPASGKRTVGLALSALTGAALLDNHLFNDAVFKPYGADGLRPVSDEVRALATEVWALGLRAAALAPADVDQIFTAYYTDNARGAEAAARIPALARTRRAQYVPVWLSCATTELSRRVTHPERQVCAKMRDPARLAALLTGGGLLPPPPGALQLDTTALSPDEAARRIIRFAQSSRQGA</sequence>
<accession>A0ABW1ZKZ1</accession>
<dbReference type="SUPFAM" id="SSF52540">
    <property type="entry name" value="P-loop containing nucleoside triphosphate hydrolases"/>
    <property type="match status" value="1"/>
</dbReference>
<reference evidence="2" key="1">
    <citation type="journal article" date="2019" name="Int. J. Syst. Evol. Microbiol.">
        <title>The Global Catalogue of Microorganisms (GCM) 10K type strain sequencing project: providing services to taxonomists for standard genome sequencing and annotation.</title>
        <authorList>
            <consortium name="The Broad Institute Genomics Platform"/>
            <consortium name="The Broad Institute Genome Sequencing Center for Infectious Disease"/>
            <person name="Wu L."/>
            <person name="Ma J."/>
        </authorList>
    </citation>
    <scope>NUCLEOTIDE SEQUENCE [LARGE SCALE GENOMIC DNA]</scope>
    <source>
        <strain evidence="2">CCUG 63830</strain>
    </source>
</reference>
<dbReference type="InterPro" id="IPR027417">
    <property type="entry name" value="P-loop_NTPase"/>
</dbReference>
<dbReference type="Gene3D" id="3.40.50.300">
    <property type="entry name" value="P-loop containing nucleotide triphosphate hydrolases"/>
    <property type="match status" value="1"/>
</dbReference>
<protein>
    <submittedName>
        <fullName evidence="1">Uncharacterized protein</fullName>
    </submittedName>
</protein>